<keyword evidence="2" id="KW-1185">Reference proteome</keyword>
<proteinExistence type="predicted"/>
<protein>
    <submittedName>
        <fullName evidence="1">Uncharacterized protein</fullName>
    </submittedName>
</protein>
<reference evidence="1" key="2">
    <citation type="submission" date="2022-01" db="EMBL/GenBank/DDBJ databases">
        <authorList>
            <person name="Yamashiro T."/>
            <person name="Shiraishi A."/>
            <person name="Satake H."/>
            <person name="Nakayama K."/>
        </authorList>
    </citation>
    <scope>NUCLEOTIDE SEQUENCE</scope>
</reference>
<dbReference type="EMBL" id="BQNB010020010">
    <property type="protein sequence ID" value="GJT91341.1"/>
    <property type="molecule type" value="Genomic_DNA"/>
</dbReference>
<reference evidence="1" key="1">
    <citation type="journal article" date="2022" name="Int. J. Mol. Sci.">
        <title>Draft Genome of Tanacetum Coccineum: Genomic Comparison of Closely Related Tanacetum-Family Plants.</title>
        <authorList>
            <person name="Yamashiro T."/>
            <person name="Shiraishi A."/>
            <person name="Nakayama K."/>
            <person name="Satake H."/>
        </authorList>
    </citation>
    <scope>NUCLEOTIDE SEQUENCE</scope>
</reference>
<accession>A0ABQ5HTZ8</accession>
<name>A0ABQ5HTZ8_9ASTR</name>
<sequence length="204" mass="24176">MFDKAFKRVNTFKDFRTELVEGSTKRARDELMQESAKKQKVDADTEKEDLKVCLEIVPDEEVAIDVVPLAVKPAPIVDWKIHKEGKKRFYQIMRADGSSELYLVFSRMLKEFNREYLETLYKLVKIRYKSSRPVGDDRVLWGDLKTMFEPNMDDEIWRNQQGYTLLSWKLFESCGVHSLMMDYVYIHMLVEKKYPLVPITLSRM</sequence>
<dbReference type="Proteomes" id="UP001151760">
    <property type="component" value="Unassembled WGS sequence"/>
</dbReference>
<gene>
    <name evidence="1" type="ORF">Tco_1080186</name>
</gene>
<comment type="caution">
    <text evidence="1">The sequence shown here is derived from an EMBL/GenBank/DDBJ whole genome shotgun (WGS) entry which is preliminary data.</text>
</comment>
<evidence type="ECO:0000313" key="2">
    <source>
        <dbReference type="Proteomes" id="UP001151760"/>
    </source>
</evidence>
<organism evidence="1 2">
    <name type="scientific">Tanacetum coccineum</name>
    <dbReference type="NCBI Taxonomy" id="301880"/>
    <lineage>
        <taxon>Eukaryota</taxon>
        <taxon>Viridiplantae</taxon>
        <taxon>Streptophyta</taxon>
        <taxon>Embryophyta</taxon>
        <taxon>Tracheophyta</taxon>
        <taxon>Spermatophyta</taxon>
        <taxon>Magnoliopsida</taxon>
        <taxon>eudicotyledons</taxon>
        <taxon>Gunneridae</taxon>
        <taxon>Pentapetalae</taxon>
        <taxon>asterids</taxon>
        <taxon>campanulids</taxon>
        <taxon>Asterales</taxon>
        <taxon>Asteraceae</taxon>
        <taxon>Asteroideae</taxon>
        <taxon>Anthemideae</taxon>
        <taxon>Anthemidinae</taxon>
        <taxon>Tanacetum</taxon>
    </lineage>
</organism>
<evidence type="ECO:0000313" key="1">
    <source>
        <dbReference type="EMBL" id="GJT91341.1"/>
    </source>
</evidence>